<reference evidence="1 2" key="1">
    <citation type="journal article" date="2018" name="Genome Biol. Evol.">
        <title>Multiple Roots of Fruiting Body Formation in Amoebozoa.</title>
        <authorList>
            <person name="Hillmann F."/>
            <person name="Forbes G."/>
            <person name="Novohradska S."/>
            <person name="Ferling I."/>
            <person name="Riege K."/>
            <person name="Groth M."/>
            <person name="Westermann M."/>
            <person name="Marz M."/>
            <person name="Spaller T."/>
            <person name="Winckler T."/>
            <person name="Schaap P."/>
            <person name="Glockner G."/>
        </authorList>
    </citation>
    <scope>NUCLEOTIDE SEQUENCE [LARGE SCALE GENOMIC DNA]</scope>
    <source>
        <strain evidence="1 2">Jena</strain>
    </source>
</reference>
<organism evidence="1 2">
    <name type="scientific">Planoprotostelium fungivorum</name>
    <dbReference type="NCBI Taxonomy" id="1890364"/>
    <lineage>
        <taxon>Eukaryota</taxon>
        <taxon>Amoebozoa</taxon>
        <taxon>Evosea</taxon>
        <taxon>Variosea</taxon>
        <taxon>Cavosteliida</taxon>
        <taxon>Cavosteliaceae</taxon>
        <taxon>Planoprotostelium</taxon>
    </lineage>
</organism>
<protein>
    <submittedName>
        <fullName evidence="1">Uncharacterized protein</fullName>
    </submittedName>
</protein>
<name>A0A2P6N4U3_9EUKA</name>
<sequence>MTSYHGHCWRCLPRSLCNAWGSASALATQIAAEQVKAPRITD</sequence>
<comment type="caution">
    <text evidence="1">The sequence shown here is derived from an EMBL/GenBank/DDBJ whole genome shotgun (WGS) entry which is preliminary data.</text>
</comment>
<proteinExistence type="predicted"/>
<accession>A0A2P6N4U3</accession>
<keyword evidence="2" id="KW-1185">Reference proteome</keyword>
<evidence type="ECO:0000313" key="2">
    <source>
        <dbReference type="Proteomes" id="UP000241769"/>
    </source>
</evidence>
<dbReference type="AlphaFoldDB" id="A0A2P6N4U3"/>
<evidence type="ECO:0000313" key="1">
    <source>
        <dbReference type="EMBL" id="PRP78963.1"/>
    </source>
</evidence>
<dbReference type="Proteomes" id="UP000241769">
    <property type="component" value="Unassembled WGS sequence"/>
</dbReference>
<gene>
    <name evidence="1" type="ORF">PROFUN_13275</name>
</gene>
<dbReference type="EMBL" id="MDYQ01000203">
    <property type="protein sequence ID" value="PRP78963.1"/>
    <property type="molecule type" value="Genomic_DNA"/>
</dbReference>
<dbReference type="InParanoid" id="A0A2P6N4U3"/>